<name>A0AAV4SJA8_CAEEX</name>
<evidence type="ECO:0000313" key="3">
    <source>
        <dbReference type="Proteomes" id="UP001054945"/>
    </source>
</evidence>
<sequence>MPLYSESLNIPRSFVKFLVTCNPTAYREDAHRAGVPLSVAGAPGFLPVHKSSKPVIFPLASQKSRFISYEQTSDDSQQLRKISACLGLEAEIRVEGSDEGHAERSAGPASMEPCWRPEPMTADKAKVDSAHGAPAFLQWKSVTWIKKQQET</sequence>
<dbReference type="Proteomes" id="UP001054945">
    <property type="component" value="Unassembled WGS sequence"/>
</dbReference>
<dbReference type="AlphaFoldDB" id="A0AAV4SJA8"/>
<proteinExistence type="predicted"/>
<comment type="caution">
    <text evidence="2">The sequence shown here is derived from an EMBL/GenBank/DDBJ whole genome shotgun (WGS) entry which is preliminary data.</text>
</comment>
<reference evidence="2 3" key="1">
    <citation type="submission" date="2021-06" db="EMBL/GenBank/DDBJ databases">
        <title>Caerostris extrusa draft genome.</title>
        <authorList>
            <person name="Kono N."/>
            <person name="Arakawa K."/>
        </authorList>
    </citation>
    <scope>NUCLEOTIDE SEQUENCE [LARGE SCALE GENOMIC DNA]</scope>
</reference>
<evidence type="ECO:0000313" key="2">
    <source>
        <dbReference type="EMBL" id="GIY34513.1"/>
    </source>
</evidence>
<organism evidence="2 3">
    <name type="scientific">Caerostris extrusa</name>
    <name type="common">Bark spider</name>
    <name type="synonym">Caerostris bankana</name>
    <dbReference type="NCBI Taxonomy" id="172846"/>
    <lineage>
        <taxon>Eukaryota</taxon>
        <taxon>Metazoa</taxon>
        <taxon>Ecdysozoa</taxon>
        <taxon>Arthropoda</taxon>
        <taxon>Chelicerata</taxon>
        <taxon>Arachnida</taxon>
        <taxon>Araneae</taxon>
        <taxon>Araneomorphae</taxon>
        <taxon>Entelegynae</taxon>
        <taxon>Araneoidea</taxon>
        <taxon>Araneidae</taxon>
        <taxon>Caerostris</taxon>
    </lineage>
</organism>
<gene>
    <name evidence="2" type="ORF">CEXT_287041</name>
</gene>
<evidence type="ECO:0000256" key="1">
    <source>
        <dbReference type="SAM" id="MobiDB-lite"/>
    </source>
</evidence>
<keyword evidence="3" id="KW-1185">Reference proteome</keyword>
<feature type="region of interest" description="Disordered" evidence="1">
    <location>
        <begin position="96"/>
        <end position="119"/>
    </location>
</feature>
<dbReference type="EMBL" id="BPLR01009780">
    <property type="protein sequence ID" value="GIY34513.1"/>
    <property type="molecule type" value="Genomic_DNA"/>
</dbReference>
<accession>A0AAV4SJA8</accession>
<protein>
    <submittedName>
        <fullName evidence="2">Uncharacterized protein</fullName>
    </submittedName>
</protein>